<feature type="compositionally biased region" description="Gly residues" evidence="1">
    <location>
        <begin position="260"/>
        <end position="279"/>
    </location>
</feature>
<gene>
    <name evidence="2" type="ORF">J1605_020549</name>
</gene>
<evidence type="ECO:0000256" key="1">
    <source>
        <dbReference type="SAM" id="MobiDB-lite"/>
    </source>
</evidence>
<sequence>MPLAFLVRDRKPPGQSLCTSRVPAWSVFPRGDEQRAGELPHQPSAVSGTRTLVFAHTHEMSQCLLLKLTFLTAFGDKSPPKLEPSDALPLPSNSETNSEPPTLKPVELNPEQSKLFKRVTFGNESHSTCTQSALVIGHPPEPTLASSGDAPAAASAVAEPSSDVNRRTSVLFCKSKSVSPPKSAKNTETQPTSPQLGTKTFLSVVLPRLETLLQPRKRSRSTCGDSEVEEGSPGKRLDTDREVRLLLRRLTEFEPRVRGAGWGGSVPGVHPGGDGSSPA</sequence>
<feature type="region of interest" description="Disordered" evidence="1">
    <location>
        <begin position="213"/>
        <end position="242"/>
    </location>
</feature>
<keyword evidence="3" id="KW-1185">Reference proteome</keyword>
<feature type="compositionally biased region" description="Polar residues" evidence="1">
    <location>
        <begin position="186"/>
        <end position="199"/>
    </location>
</feature>
<dbReference type="Proteomes" id="UP001159641">
    <property type="component" value="Unassembled WGS sequence"/>
</dbReference>
<protein>
    <submittedName>
        <fullName evidence="2">Uncharacterized protein</fullName>
    </submittedName>
</protein>
<feature type="compositionally biased region" description="Polar residues" evidence="1">
    <location>
        <begin position="91"/>
        <end position="100"/>
    </location>
</feature>
<dbReference type="EMBL" id="JAIQCJ010001201">
    <property type="protein sequence ID" value="KAJ8791827.1"/>
    <property type="molecule type" value="Genomic_DNA"/>
</dbReference>
<feature type="compositionally biased region" description="Low complexity" evidence="1">
    <location>
        <begin position="145"/>
        <end position="161"/>
    </location>
</feature>
<feature type="compositionally biased region" description="Basic and acidic residues" evidence="1">
    <location>
        <begin position="232"/>
        <end position="242"/>
    </location>
</feature>
<feature type="region of interest" description="Disordered" evidence="1">
    <location>
        <begin position="80"/>
        <end position="110"/>
    </location>
</feature>
<feature type="region of interest" description="Disordered" evidence="1">
    <location>
        <begin position="256"/>
        <end position="279"/>
    </location>
</feature>
<reference evidence="2 3" key="1">
    <citation type="submission" date="2022-11" db="EMBL/GenBank/DDBJ databases">
        <title>Whole genome sequence of Eschrichtius robustus ER-17-0199.</title>
        <authorList>
            <person name="Bruniche-Olsen A."/>
            <person name="Black A.N."/>
            <person name="Fields C.J."/>
            <person name="Walden K."/>
            <person name="Dewoody J.A."/>
        </authorList>
    </citation>
    <scope>NUCLEOTIDE SEQUENCE [LARGE SCALE GENOMIC DNA]</scope>
    <source>
        <strain evidence="2">ER-17-0199</strain>
        <tissue evidence="2">Blubber</tissue>
    </source>
</reference>
<feature type="region of interest" description="Disordered" evidence="1">
    <location>
        <begin position="175"/>
        <end position="199"/>
    </location>
</feature>
<accession>A0AB34HL29</accession>
<name>A0AB34HL29_ESCRO</name>
<feature type="compositionally biased region" description="Low complexity" evidence="1">
    <location>
        <begin position="175"/>
        <end position="184"/>
    </location>
</feature>
<evidence type="ECO:0000313" key="3">
    <source>
        <dbReference type="Proteomes" id="UP001159641"/>
    </source>
</evidence>
<proteinExistence type="predicted"/>
<comment type="caution">
    <text evidence="2">The sequence shown here is derived from an EMBL/GenBank/DDBJ whole genome shotgun (WGS) entry which is preliminary data.</text>
</comment>
<feature type="region of interest" description="Disordered" evidence="1">
    <location>
        <begin position="138"/>
        <end position="161"/>
    </location>
</feature>
<organism evidence="2 3">
    <name type="scientific">Eschrichtius robustus</name>
    <name type="common">California gray whale</name>
    <name type="synonym">Eschrichtius gibbosus</name>
    <dbReference type="NCBI Taxonomy" id="9764"/>
    <lineage>
        <taxon>Eukaryota</taxon>
        <taxon>Metazoa</taxon>
        <taxon>Chordata</taxon>
        <taxon>Craniata</taxon>
        <taxon>Vertebrata</taxon>
        <taxon>Euteleostomi</taxon>
        <taxon>Mammalia</taxon>
        <taxon>Eutheria</taxon>
        <taxon>Laurasiatheria</taxon>
        <taxon>Artiodactyla</taxon>
        <taxon>Whippomorpha</taxon>
        <taxon>Cetacea</taxon>
        <taxon>Mysticeti</taxon>
        <taxon>Eschrichtiidae</taxon>
        <taxon>Eschrichtius</taxon>
    </lineage>
</organism>
<dbReference type="AlphaFoldDB" id="A0AB34HL29"/>
<evidence type="ECO:0000313" key="2">
    <source>
        <dbReference type="EMBL" id="KAJ8791827.1"/>
    </source>
</evidence>